<dbReference type="PROSITE" id="PS51375">
    <property type="entry name" value="PPR"/>
    <property type="match status" value="2"/>
</dbReference>
<comment type="caution">
    <text evidence="3">The sequence shown here is derived from an EMBL/GenBank/DDBJ whole genome shotgun (WGS) entry which is preliminary data.</text>
</comment>
<accession>A0A9D4U4K3</accession>
<dbReference type="InterPro" id="IPR046960">
    <property type="entry name" value="PPR_At4g14850-like_plant"/>
</dbReference>
<dbReference type="InterPro" id="IPR002885">
    <property type="entry name" value="PPR_rpt"/>
</dbReference>
<feature type="repeat" description="PPR" evidence="2">
    <location>
        <begin position="75"/>
        <end position="109"/>
    </location>
</feature>
<reference evidence="3" key="1">
    <citation type="submission" date="2021-01" db="EMBL/GenBank/DDBJ databases">
        <title>Adiantum capillus-veneris genome.</title>
        <authorList>
            <person name="Fang Y."/>
            <person name="Liao Q."/>
        </authorList>
    </citation>
    <scope>NUCLEOTIDE SEQUENCE</scope>
    <source>
        <strain evidence="3">H3</strain>
        <tissue evidence="3">Leaf</tissue>
    </source>
</reference>
<dbReference type="OrthoDB" id="185373at2759"/>
<dbReference type="GO" id="GO:0003723">
    <property type="term" value="F:RNA binding"/>
    <property type="evidence" value="ECO:0007669"/>
    <property type="project" value="InterPro"/>
</dbReference>
<evidence type="ECO:0000313" key="3">
    <source>
        <dbReference type="EMBL" id="KAI5061250.1"/>
    </source>
</evidence>
<feature type="repeat" description="PPR" evidence="2">
    <location>
        <begin position="110"/>
        <end position="144"/>
    </location>
</feature>
<sequence length="242" mass="26607">MGMADLVPNKITFISILDACANEASLDEGRLLHSCLMEFQYESELVVGNSLVNLYGKCGSLADAVRLFWKLPKINLSSWTAIITAYGQQGWGRETFLLSQQMMENGEVPNEITFISVLSSCSHAGMVEEAWEIMFAMQKECFVTARPEHFDCLVDLLGRAGLLMQLQAVIDNMPFHPGANTWMAFLGSCKLHNNGSHATHLALHSLEVDSATAAPYVLLSNICTTVGDDLEEDSAMLPQLKT</sequence>
<protein>
    <recommendedName>
        <fullName evidence="5">Pentatricopeptide repeat-containing protein</fullName>
    </recommendedName>
</protein>
<evidence type="ECO:0000256" key="1">
    <source>
        <dbReference type="ARBA" id="ARBA00022737"/>
    </source>
</evidence>
<keyword evidence="1" id="KW-0677">Repeat</keyword>
<dbReference type="GO" id="GO:0048731">
    <property type="term" value="P:system development"/>
    <property type="evidence" value="ECO:0007669"/>
    <property type="project" value="UniProtKB-ARBA"/>
</dbReference>
<dbReference type="Proteomes" id="UP000886520">
    <property type="component" value="Chromosome 23"/>
</dbReference>
<dbReference type="NCBIfam" id="TIGR00756">
    <property type="entry name" value="PPR"/>
    <property type="match status" value="2"/>
</dbReference>
<name>A0A9D4U4K3_ADICA</name>
<dbReference type="InterPro" id="IPR011990">
    <property type="entry name" value="TPR-like_helical_dom_sf"/>
</dbReference>
<dbReference type="GO" id="GO:0009451">
    <property type="term" value="P:RNA modification"/>
    <property type="evidence" value="ECO:0007669"/>
    <property type="project" value="InterPro"/>
</dbReference>
<gene>
    <name evidence="3" type="ORF">GOP47_0023755</name>
</gene>
<proteinExistence type="predicted"/>
<dbReference type="EMBL" id="JABFUD020000023">
    <property type="protein sequence ID" value="KAI5061250.1"/>
    <property type="molecule type" value="Genomic_DNA"/>
</dbReference>
<dbReference type="FunFam" id="1.25.40.10:FF:000158">
    <property type="entry name" value="pentatricopeptide repeat-containing protein At2g33680"/>
    <property type="match status" value="1"/>
</dbReference>
<evidence type="ECO:0000313" key="4">
    <source>
        <dbReference type="Proteomes" id="UP000886520"/>
    </source>
</evidence>
<dbReference type="AlphaFoldDB" id="A0A9D4U4K3"/>
<dbReference type="Pfam" id="PF01535">
    <property type="entry name" value="PPR"/>
    <property type="match status" value="3"/>
</dbReference>
<evidence type="ECO:0000256" key="2">
    <source>
        <dbReference type="PROSITE-ProRule" id="PRU00708"/>
    </source>
</evidence>
<organism evidence="3 4">
    <name type="scientific">Adiantum capillus-veneris</name>
    <name type="common">Maidenhair fern</name>
    <dbReference type="NCBI Taxonomy" id="13818"/>
    <lineage>
        <taxon>Eukaryota</taxon>
        <taxon>Viridiplantae</taxon>
        <taxon>Streptophyta</taxon>
        <taxon>Embryophyta</taxon>
        <taxon>Tracheophyta</taxon>
        <taxon>Polypodiopsida</taxon>
        <taxon>Polypodiidae</taxon>
        <taxon>Polypodiales</taxon>
        <taxon>Pteridineae</taxon>
        <taxon>Pteridaceae</taxon>
        <taxon>Vittarioideae</taxon>
        <taxon>Adiantum</taxon>
    </lineage>
</organism>
<dbReference type="PANTHER" id="PTHR47926">
    <property type="entry name" value="PENTATRICOPEPTIDE REPEAT-CONTAINING PROTEIN"/>
    <property type="match status" value="1"/>
</dbReference>
<evidence type="ECO:0008006" key="5">
    <source>
        <dbReference type="Google" id="ProtNLM"/>
    </source>
</evidence>
<dbReference type="PANTHER" id="PTHR47926:SF533">
    <property type="entry name" value="DYW DOMAIN-CONTAINING PROTEIN"/>
    <property type="match status" value="1"/>
</dbReference>
<dbReference type="Gene3D" id="1.25.40.10">
    <property type="entry name" value="Tetratricopeptide repeat domain"/>
    <property type="match status" value="1"/>
</dbReference>
<keyword evidence="4" id="KW-1185">Reference proteome</keyword>